<protein>
    <submittedName>
        <fullName evidence="1">Uncharacterized protein</fullName>
    </submittedName>
</protein>
<name>A0A6C0HYR3_9ZZZZ</name>
<proteinExistence type="predicted"/>
<dbReference type="AlphaFoldDB" id="A0A6C0HYR3"/>
<evidence type="ECO:0000313" key="1">
    <source>
        <dbReference type="EMBL" id="QHT85679.1"/>
    </source>
</evidence>
<reference evidence="1" key="1">
    <citation type="journal article" date="2020" name="Nature">
        <title>Giant virus diversity and host interactions through global metagenomics.</title>
        <authorList>
            <person name="Schulz F."/>
            <person name="Roux S."/>
            <person name="Paez-Espino D."/>
            <person name="Jungbluth S."/>
            <person name="Walsh D.A."/>
            <person name="Denef V.J."/>
            <person name="McMahon K.D."/>
            <person name="Konstantinidis K.T."/>
            <person name="Eloe-Fadrosh E.A."/>
            <person name="Kyrpides N.C."/>
            <person name="Woyke T."/>
        </authorList>
    </citation>
    <scope>NUCLEOTIDE SEQUENCE</scope>
    <source>
        <strain evidence="1">GVMAG-M-3300023184-182</strain>
    </source>
</reference>
<organism evidence="1">
    <name type="scientific">viral metagenome</name>
    <dbReference type="NCBI Taxonomy" id="1070528"/>
    <lineage>
        <taxon>unclassified sequences</taxon>
        <taxon>metagenomes</taxon>
        <taxon>organismal metagenomes</taxon>
    </lineage>
</organism>
<accession>A0A6C0HYR3</accession>
<sequence length="75" mass="8950">MTSIQMDKKKFQKMLFINNAIEEGWSVKKNEESDSYIFTKKHENKREIFQSDYLEKFIQKNALDMTILTTVPTNI</sequence>
<dbReference type="EMBL" id="MN740043">
    <property type="protein sequence ID" value="QHT85679.1"/>
    <property type="molecule type" value="Genomic_DNA"/>
</dbReference>